<feature type="signal peptide" evidence="3">
    <location>
        <begin position="1"/>
        <end position="26"/>
    </location>
</feature>
<comment type="caution">
    <text evidence="5">The sequence shown here is derived from an EMBL/GenBank/DDBJ whole genome shotgun (WGS) entry which is preliminary data.</text>
</comment>
<dbReference type="SUPFAM" id="SSF49478">
    <property type="entry name" value="Cna protein B-type domain"/>
    <property type="match status" value="1"/>
</dbReference>
<gene>
    <name evidence="5" type="ORF">JZO67_001751</name>
</gene>
<dbReference type="InterPro" id="IPR041033">
    <property type="entry name" value="SpaA_PFL_dom_1"/>
</dbReference>
<evidence type="ECO:0000256" key="3">
    <source>
        <dbReference type="SAM" id="SignalP"/>
    </source>
</evidence>
<keyword evidence="2" id="KW-1133">Transmembrane helix</keyword>
<reference evidence="5 6" key="1">
    <citation type="submission" date="2024-02" db="EMBL/GenBank/DDBJ databases">
        <title>The Genome Sequence of Enterococcus sp. DIV0159.</title>
        <authorList>
            <person name="Earl A."/>
            <person name="Manson A."/>
            <person name="Gilmore M."/>
            <person name="Sanders J."/>
            <person name="Shea T."/>
            <person name="Howe W."/>
            <person name="Livny J."/>
            <person name="Cuomo C."/>
            <person name="Neafsey D."/>
            <person name="Birren B."/>
        </authorList>
    </citation>
    <scope>NUCLEOTIDE SEQUENCE [LARGE SCALE GENOMIC DNA]</scope>
    <source>
        <strain evidence="5 6">665A</strain>
    </source>
</reference>
<evidence type="ECO:0000259" key="4">
    <source>
        <dbReference type="Pfam" id="PF17802"/>
    </source>
</evidence>
<evidence type="ECO:0000313" key="5">
    <source>
        <dbReference type="EMBL" id="MEO1769800.1"/>
    </source>
</evidence>
<evidence type="ECO:0000256" key="1">
    <source>
        <dbReference type="SAM" id="MobiDB-lite"/>
    </source>
</evidence>
<dbReference type="Gene3D" id="2.60.40.10">
    <property type="entry name" value="Immunoglobulins"/>
    <property type="match status" value="2"/>
</dbReference>
<dbReference type="InterPro" id="IPR013783">
    <property type="entry name" value="Ig-like_fold"/>
</dbReference>
<evidence type="ECO:0000256" key="2">
    <source>
        <dbReference type="SAM" id="Phobius"/>
    </source>
</evidence>
<keyword evidence="2" id="KW-0812">Transmembrane</keyword>
<keyword evidence="3" id="KW-0732">Signal</keyword>
<feature type="domain" description="SpaA-like prealbumin fold" evidence="4">
    <location>
        <begin position="1463"/>
        <end position="1544"/>
    </location>
</feature>
<keyword evidence="6" id="KW-1185">Reference proteome</keyword>
<feature type="region of interest" description="Disordered" evidence="1">
    <location>
        <begin position="227"/>
        <end position="253"/>
    </location>
</feature>
<dbReference type="Proteomes" id="UP000664357">
    <property type="component" value="Unassembled WGS sequence"/>
</dbReference>
<dbReference type="EMBL" id="JAFREL020000001">
    <property type="protein sequence ID" value="MEO1769800.1"/>
    <property type="molecule type" value="Genomic_DNA"/>
</dbReference>
<keyword evidence="2" id="KW-0472">Membrane</keyword>
<dbReference type="Pfam" id="PF17802">
    <property type="entry name" value="SpaA"/>
    <property type="match status" value="1"/>
</dbReference>
<dbReference type="SUPFAM" id="SSF117074">
    <property type="entry name" value="Hypothetical protein PA1324"/>
    <property type="match status" value="1"/>
</dbReference>
<feature type="chain" id="PRO_5046828267" description="SpaA-like prealbumin fold domain-containing protein" evidence="3">
    <location>
        <begin position="27"/>
        <end position="1591"/>
    </location>
</feature>
<feature type="compositionally biased region" description="Polar residues" evidence="1">
    <location>
        <begin position="1396"/>
        <end position="1408"/>
    </location>
</feature>
<name>A0ABV0EMD5_9ENTE</name>
<protein>
    <recommendedName>
        <fullName evidence="4">SpaA-like prealbumin fold domain-containing protein</fullName>
    </recommendedName>
</protein>
<dbReference type="RefSeq" id="WP_207702135.1">
    <property type="nucleotide sequence ID" value="NZ_JAFREL020000001.1"/>
</dbReference>
<sequence length="1591" mass="175993">MHNQKRLKKLLALCLPLLIVLGVAGAISQGQFLKASDNESKLVTVSHEEKEVTGSFETDKEAVEITLTAKETGIYSIPYDEANYSIDFVAKDDYLTYYELAEEEIDIDTGMIYRSAPIIEEPEIAISEIEQPENIEANESIEESVEPQEETQEDLEATSPLIEPMPDSGVFKVRNSEEREKGVLYLKLKKNQSVALSIQQTVQKDQSVILSSAENTEQKQTLIHFKNKAEEVTSEKETTENESSKEEKNDSEIKVEAVEEKAAEENEEESTTEKVLIDPQAISKTDPFVVEAYVGRTTGVKPFDTINGPGYDTDENDEVVRTFDLAAYRVTMGIENTEEKYSSFQVRLDAELPNAWRKDESGQVRRTAEFENGLATLVDTGNGTKKSVLTARKNVIGAMTAQVFFTENIRTYGGVDKDEIDPHFTVTIETATLASTGETVKIDQVINRDVEPKLKNPCYISAKALVDVKLELTPMKKTTFEKATGTNDKPNSFITNVVSYVKLKPLPERADVTSIKGSTYPVGGVEYDIKQKIHFKSKLIEKDLDIGVETDPIEVIVYDGLTGTALTNKTFTDEFNSYSNVYQAISRQGVKAPVGYTNEIYPDDTQASTMKGIYNTGNPVVKNVNTNHTISVKNDNYAPVSIGKNKWYLGGGQMGSNDEPFSVAAMQVIVPYDYMVEQSGVDSSMTYSLSVDTIKYEGDYQKVSCEKEILWDKTWPGSISAHTAFLASNAQGLSTSTSYYYSFGDGVTTTRNKIWSSFYGSFTDPEASTSTVYARWNANSFQYDEAREIRAWYTSGTDPSFEKYSYGVGNNIPDVTFRSEASIENSYTWYDTVAEAKIHGDIAIVKSIRKVTAVDGYAHHAIRVPLIAIGNVGVKDNANNPNIALTNVFNKNSAGKETSKFPIDKTDKLERTPDYLATKYDESGKFITNHSPSSNYGDTLYIAGMTIRPTISTNKKTYAPDETVKWTVDGKVESGSDNKHKVQFSVTIPKETQYVFGTAKDHQGNPLPDPDPGDIVENEDGTWTLKWILDYTAKNSTYNPKIIFDTSIISSKLSFNNNVATLNGKVVAEVWLEDDESVKDTSVVKLRTSTTDFTVTNSGVIVIDKVVDKPHIESGNKIDPAKPSDMYPTDFTYTISFRNHSSESMYKVKVLDVLPRKGDGRGTDFNGTYLLTQLKQLPGSVPGTIYYTDIIGAATIDTDPNEIPLSAGWYQLGSDMTVLENAKAIVAVYSELPAGKDVSLSLTMRPTGQQAGDKYVNSTALNSNLNRHVRGVNSSVQVYGRDLSGVAWYDDSLDGLIGNKPDQSVPEDFAKDIPVKLYRTSLENPDYKNQLVKESLTGEEFIDPSGNSKIKTNENGEYIFKNLPEGEYVAEFIIDGEIHRVTKQLIGDDVTKNSKADPSNNKTPSYTQPKLNDLASVWGQADSINHVTDVNVGLIRPGTIKLFKYEAGTAIDGNKDGELSDPEKATGTPLKGAVFDLYQGHTGTGTKLGTATTDENGKLQFKDLFPGEYSLVETKAPIGFELLKTPIKVTITQGNQVIQLYQDNDVQTDLPFTGGDNPMIMLLLAAASLMTAGFIGMMLYYRQPKRRRHTR</sequence>
<organism evidence="5 6">
    <name type="scientific">Candidatus Enterococcus ferrettii</name>
    <dbReference type="NCBI Taxonomy" id="2815324"/>
    <lineage>
        <taxon>Bacteria</taxon>
        <taxon>Bacillati</taxon>
        <taxon>Bacillota</taxon>
        <taxon>Bacilli</taxon>
        <taxon>Lactobacillales</taxon>
        <taxon>Enterococcaceae</taxon>
        <taxon>Enterococcus</taxon>
    </lineage>
</organism>
<accession>A0ABV0EMD5</accession>
<feature type="transmembrane region" description="Helical" evidence="2">
    <location>
        <begin position="1559"/>
        <end position="1581"/>
    </location>
</feature>
<proteinExistence type="predicted"/>
<feature type="region of interest" description="Disordered" evidence="1">
    <location>
        <begin position="1389"/>
        <end position="1408"/>
    </location>
</feature>
<evidence type="ECO:0000313" key="6">
    <source>
        <dbReference type="Proteomes" id="UP000664357"/>
    </source>
</evidence>